<evidence type="ECO:0000256" key="1">
    <source>
        <dbReference type="SAM" id="Phobius"/>
    </source>
</evidence>
<protein>
    <submittedName>
        <fullName evidence="2">Uncharacterized protein</fullName>
    </submittedName>
</protein>
<comment type="caution">
    <text evidence="2">The sequence shown here is derived from an EMBL/GenBank/DDBJ whole genome shotgun (WGS) entry which is preliminary data.</text>
</comment>
<feature type="transmembrane region" description="Helical" evidence="1">
    <location>
        <begin position="7"/>
        <end position="26"/>
    </location>
</feature>
<feature type="transmembrane region" description="Helical" evidence="1">
    <location>
        <begin position="67"/>
        <end position="84"/>
    </location>
</feature>
<dbReference type="EMBL" id="VNIK02000027">
    <property type="protein sequence ID" value="KAB5483116.1"/>
    <property type="molecule type" value="Genomic_DNA"/>
</dbReference>
<evidence type="ECO:0000313" key="2">
    <source>
        <dbReference type="EMBL" id="KAB5483116.1"/>
    </source>
</evidence>
<evidence type="ECO:0000313" key="3">
    <source>
        <dbReference type="Proteomes" id="UP000319204"/>
    </source>
</evidence>
<proteinExistence type="predicted"/>
<keyword evidence="3" id="KW-1185">Reference proteome</keyword>
<keyword evidence="1" id="KW-0472">Membrane</keyword>
<sequence>MKTSTLLGIHGFIPVPILFITIKLPFSDCPANNKDGGFLSSFLCAWAYFLHHLKFQQMNLGMTGKKNLTFILLVLAFIMSSKAFSQWSTNGSNIYYNSGNVGIGSNNPNAKLTLYLPGATSSYPTLTTTGDVLQHFVSNNNGIEIGNARSTNSRRAWILARHSQSAYMQYYSSLHLQPDIGSKLNFRGVAIGFETSTEVPYGTHLAVGGKVGIGTLNPDEELTVKGNIHAEEVKVDLLVPGPDYVFKDGYDLKSLEEVQKYIQEHGHLPNIPSA</sequence>
<reference evidence="2" key="1">
    <citation type="submission" date="2019-10" db="EMBL/GenBank/DDBJ databases">
        <title>Muricauda hadale sp. nov., a piezophilic bacterium isolated from hadopelagic water of the Mariana Trench.</title>
        <authorList>
            <person name="Wei Y."/>
        </authorList>
    </citation>
    <scope>NUCLEOTIDE SEQUENCE [LARGE SCALE GENOMIC DNA]</scope>
    <source>
        <strain evidence="2">MT-229</strain>
    </source>
</reference>
<gene>
    <name evidence="2" type="ORF">FOT42_017830</name>
</gene>
<keyword evidence="1" id="KW-0812">Transmembrane</keyword>
<dbReference type="Proteomes" id="UP000319204">
    <property type="component" value="Unassembled WGS sequence"/>
</dbReference>
<name>A0A5N5IKV6_9FLAO</name>
<feature type="non-terminal residue" evidence="2">
    <location>
        <position position="274"/>
    </location>
</feature>
<keyword evidence="1" id="KW-1133">Transmembrane helix</keyword>
<dbReference type="AlphaFoldDB" id="A0A5N5IKV6"/>
<organism evidence="2 3">
    <name type="scientific">Flagellimonas hadalis</name>
    <dbReference type="NCBI Taxonomy" id="2597517"/>
    <lineage>
        <taxon>Bacteria</taxon>
        <taxon>Pseudomonadati</taxon>
        <taxon>Bacteroidota</taxon>
        <taxon>Flavobacteriia</taxon>
        <taxon>Flavobacteriales</taxon>
        <taxon>Flavobacteriaceae</taxon>
        <taxon>Flagellimonas</taxon>
    </lineage>
</organism>
<accession>A0A5N5IKV6</accession>
<feature type="transmembrane region" description="Helical" evidence="1">
    <location>
        <begin position="38"/>
        <end position="55"/>
    </location>
</feature>